<dbReference type="PANTHER" id="PTHR47396">
    <property type="entry name" value="TYPE I RESTRICTION ENZYME ECOKI R PROTEIN"/>
    <property type="match status" value="1"/>
</dbReference>
<dbReference type="Proteomes" id="UP000290174">
    <property type="component" value="Unassembled WGS sequence"/>
</dbReference>
<dbReference type="PROSITE" id="PS51192">
    <property type="entry name" value="HELICASE_ATP_BIND_1"/>
    <property type="match status" value="1"/>
</dbReference>
<dbReference type="Gene3D" id="3.40.50.300">
    <property type="entry name" value="P-loop containing nucleotide triphosphate hydrolases"/>
    <property type="match status" value="2"/>
</dbReference>
<dbReference type="GO" id="GO:0005829">
    <property type="term" value="C:cytosol"/>
    <property type="evidence" value="ECO:0007669"/>
    <property type="project" value="TreeGrafter"/>
</dbReference>
<evidence type="ECO:0000313" key="3">
    <source>
        <dbReference type="Proteomes" id="UP000290174"/>
    </source>
</evidence>
<dbReference type="GO" id="GO:0016787">
    <property type="term" value="F:hydrolase activity"/>
    <property type="evidence" value="ECO:0007669"/>
    <property type="project" value="InterPro"/>
</dbReference>
<dbReference type="InterPro" id="IPR050742">
    <property type="entry name" value="Helicase_Restrict-Modif_Enz"/>
</dbReference>
<dbReference type="AlphaFoldDB" id="A0A4V1KVI4"/>
<protein>
    <submittedName>
        <fullName evidence="2">DEAD/DEAH box helicase</fullName>
    </submittedName>
</protein>
<reference evidence="2 3" key="1">
    <citation type="submission" date="2018-11" db="EMBL/GenBank/DDBJ databases">
        <title>Bradyrhizobium sp. nov., isolated from effective nodules of peanut in China.</title>
        <authorList>
            <person name="Li Y."/>
        </authorList>
    </citation>
    <scope>NUCLEOTIDE SEQUENCE [LARGE SCALE GENOMIC DNA]</scope>
    <source>
        <strain evidence="2 3">CCBAU 51770</strain>
    </source>
</reference>
<dbReference type="Pfam" id="PF00271">
    <property type="entry name" value="Helicase_C"/>
    <property type="match status" value="1"/>
</dbReference>
<dbReference type="EMBL" id="RKMK01000032">
    <property type="protein sequence ID" value="RXG89553.1"/>
    <property type="molecule type" value="Genomic_DNA"/>
</dbReference>
<dbReference type="SUPFAM" id="SSF52540">
    <property type="entry name" value="P-loop containing nucleoside triphosphate hydrolases"/>
    <property type="match status" value="1"/>
</dbReference>
<dbReference type="PANTHER" id="PTHR47396:SF1">
    <property type="entry name" value="ATP-DEPENDENT HELICASE IRC3-RELATED"/>
    <property type="match status" value="1"/>
</dbReference>
<dbReference type="CDD" id="cd17926">
    <property type="entry name" value="DEXHc_RE"/>
    <property type="match status" value="1"/>
</dbReference>
<keyword evidence="2" id="KW-0347">Helicase</keyword>
<dbReference type="GO" id="GO:0003677">
    <property type="term" value="F:DNA binding"/>
    <property type="evidence" value="ECO:0007669"/>
    <property type="project" value="InterPro"/>
</dbReference>
<keyword evidence="2" id="KW-0067">ATP-binding</keyword>
<dbReference type="GO" id="GO:0004386">
    <property type="term" value="F:helicase activity"/>
    <property type="evidence" value="ECO:0007669"/>
    <property type="project" value="UniProtKB-KW"/>
</dbReference>
<dbReference type="CDD" id="cd18785">
    <property type="entry name" value="SF2_C"/>
    <property type="match status" value="1"/>
</dbReference>
<dbReference type="InterPro" id="IPR001650">
    <property type="entry name" value="Helicase_C-like"/>
</dbReference>
<evidence type="ECO:0000259" key="1">
    <source>
        <dbReference type="PROSITE" id="PS51192"/>
    </source>
</evidence>
<dbReference type="GO" id="GO:0005524">
    <property type="term" value="F:ATP binding"/>
    <property type="evidence" value="ECO:0007669"/>
    <property type="project" value="InterPro"/>
</dbReference>
<dbReference type="InterPro" id="IPR006935">
    <property type="entry name" value="Helicase/UvrB_N"/>
</dbReference>
<keyword evidence="2" id="KW-0378">Hydrolase</keyword>
<proteinExistence type="predicted"/>
<sequence>MRKAYCRRLQRERIVSYFSDNYLRLSFPLAECGSPGFREAQRGALFAIGAHFSGRNDAAIITMPTGTGKTAVLQASAFLLQAGRILVLTPSRLVREQITEDFQKLGVLKRLRAIPADLPEPRVTATASRITDPLQWEGLREFDVVVATVPSVSPHLEQVPEPPDDLFDLILVDEAHHSPAVTWTATLNMFPKARRVLFTATPFRRDDREILGRFAYTYDLKRAYQDGIFGHIQFELVDNIPVGENRQELEDIAIAQAAERKLAADRAAGFDHLLMVRTDSKRRAAELVELYENHTKLRLKLVQGTHSLNHVLRVLAALAANELDGIVCVNMLGEGFDMPRLKIAAVHSPHRSLAVTLQFIGRFARTVGERLGEATFLSTASGVKVEAEKLYSSGAVWAEIIPNLSAARVQREVEARELIETFEHDVGTIPDLSDMSLYSLSPYAHVKIYRLREAFDINAVPNFGPYREMIFGRVSEDKDSSVYVTRMVSPVPWSTDDALIDVEYDLFIFYFDPASSLLFICASSRGDGLYRRIVRDLVGYDPKILGLSEINRALKGLEQARFFNVGMRNRQHSSLVESYRMLTGSHVDEAIRVEDARLFHRGHCFGSALENGNEITIGLSSASKIWSNTSLSLPELLAWCKSLAGKILDDRAAITGSNLDMLQMGEIVGEMPAKALWAEWDKDIYIDPPTANYEIDGRVYGDALTQFDLVVEHSDQHGAMLVLEGPSLETRIQFKIAESPQFSYATVDEIRVELAFGRNGEDLIDYLNDNPLNLMLEDWSRICGEEHYRAPAEPYDPFNHDRIKAVDWLGGGVDITVEYAVERGRVVPASIQAFLERELNIDDHTIVFWDHGSGEAADFIVMQQTADAGVSVTLYHCKGATGDAPGNRVEDVYEVCAQAVKSIIWCDLPRLVERLADRLRRKKGVAKLVRGSVETMYEFAKCRPVKFGMVVVQPGVTKAGLEPRLAEVLAAASYHLVRSGHAELEVWASA</sequence>
<comment type="caution">
    <text evidence="2">The sequence shown here is derived from an EMBL/GenBank/DDBJ whole genome shotgun (WGS) entry which is preliminary data.</text>
</comment>
<gene>
    <name evidence="2" type="ORF">EAS61_27750</name>
</gene>
<dbReference type="InterPro" id="IPR014001">
    <property type="entry name" value="Helicase_ATP-bd"/>
</dbReference>
<organism evidence="2 3">
    <name type="scientific">Bradyrhizobium zhanjiangense</name>
    <dbReference type="NCBI Taxonomy" id="1325107"/>
    <lineage>
        <taxon>Bacteria</taxon>
        <taxon>Pseudomonadati</taxon>
        <taxon>Pseudomonadota</taxon>
        <taxon>Alphaproteobacteria</taxon>
        <taxon>Hyphomicrobiales</taxon>
        <taxon>Nitrobacteraceae</taxon>
        <taxon>Bradyrhizobium</taxon>
    </lineage>
</organism>
<keyword evidence="2" id="KW-0547">Nucleotide-binding</keyword>
<evidence type="ECO:0000313" key="2">
    <source>
        <dbReference type="EMBL" id="RXG89553.1"/>
    </source>
</evidence>
<accession>A0A4V1KVI4</accession>
<dbReference type="SMART" id="SM00487">
    <property type="entry name" value="DEXDc"/>
    <property type="match status" value="1"/>
</dbReference>
<dbReference type="InterPro" id="IPR027417">
    <property type="entry name" value="P-loop_NTPase"/>
</dbReference>
<name>A0A4V1KVI4_9BRAD</name>
<feature type="domain" description="Helicase ATP-binding" evidence="1">
    <location>
        <begin position="50"/>
        <end position="220"/>
    </location>
</feature>
<dbReference type="Pfam" id="PF04851">
    <property type="entry name" value="ResIII"/>
    <property type="match status" value="1"/>
</dbReference>